<feature type="domain" description="Flagellar hook-associated protein 2 C-terminal" evidence="7">
    <location>
        <begin position="195"/>
        <end position="419"/>
    </location>
</feature>
<dbReference type="InterPro" id="IPR003481">
    <property type="entry name" value="FliD_N"/>
</dbReference>
<sequence length="439" mass="44359">MVTAIDGLVSGLDTTSLINSLMQVEAVPQTQLKAKVSSAQTMISALQGLNTQVAALADLATKAAKPAALDVYSATSSSTGVTVATSAGAAAGQLDLVVSKLAQTQVTVSGPVTVWPDTNLTFTKADGTVTTVTGASTSLDDMVSAVNAAGAGVTATKVAVGVDGFRLQFTATAPGAAAGVTISGTTVPMTQTKAAQDAEVTLWAGTPAEQKITSATNTFAGILPGMTLTVSAVSVDPVSVTVARDDARISTTASEIVTSLNGIFAVITNRSAVSTTTNSSGVTSTTAGIFSGDSTIRDTRQRILSAASMPVNGRSPSEYGISITRSGTMEFDAAKFAAALAKDPSTVKAAVTEIASRVAAAATTASDKYDGQLTQKITGQQSTVRNLGDRIADWDRSLATRRATLQSTYTALETQLAALKAQSSWLSAQVAGLPTSSTG</sequence>
<dbReference type="GO" id="GO:0009421">
    <property type="term" value="C:bacterial-type flagellum filament cap"/>
    <property type="evidence" value="ECO:0007669"/>
    <property type="project" value="InterPro"/>
</dbReference>
<dbReference type="PANTHER" id="PTHR30288">
    <property type="entry name" value="FLAGELLAR CAP/ASSEMBLY PROTEIN FLID"/>
    <property type="match status" value="1"/>
</dbReference>
<dbReference type="OrthoDB" id="5241527at2"/>
<protein>
    <recommendedName>
        <fullName evidence="5">Flagellar hook-associated protein 2</fullName>
        <shortName evidence="5">HAP2</shortName>
    </recommendedName>
    <alternativeName>
        <fullName evidence="5">Flagellar cap protein</fullName>
    </alternativeName>
</protein>
<dbReference type="GO" id="GO:0009424">
    <property type="term" value="C:bacterial-type flagellum hook"/>
    <property type="evidence" value="ECO:0007669"/>
    <property type="project" value="UniProtKB-UniRule"/>
</dbReference>
<comment type="subcellular location">
    <subcellularLocation>
        <location evidence="5">Secreted</location>
    </subcellularLocation>
    <subcellularLocation>
        <location evidence="5">Bacterial flagellum</location>
    </subcellularLocation>
</comment>
<dbReference type="Pfam" id="PF02465">
    <property type="entry name" value="FliD_N"/>
    <property type="match status" value="1"/>
</dbReference>
<dbReference type="AlphaFoldDB" id="A0A4Y8JWU3"/>
<dbReference type="GO" id="GO:0005576">
    <property type="term" value="C:extracellular region"/>
    <property type="evidence" value="ECO:0007669"/>
    <property type="project" value="UniProtKB-SubCell"/>
</dbReference>
<evidence type="ECO:0000256" key="4">
    <source>
        <dbReference type="ARBA" id="ARBA00023143"/>
    </source>
</evidence>
<dbReference type="GO" id="GO:0071973">
    <property type="term" value="P:bacterial-type flagellum-dependent cell motility"/>
    <property type="evidence" value="ECO:0007669"/>
    <property type="project" value="TreeGrafter"/>
</dbReference>
<evidence type="ECO:0000256" key="5">
    <source>
        <dbReference type="RuleBase" id="RU362066"/>
    </source>
</evidence>
<dbReference type="Pfam" id="PF07195">
    <property type="entry name" value="FliD_C"/>
    <property type="match status" value="1"/>
</dbReference>
<comment type="similarity">
    <text evidence="1 5">Belongs to the FliD family.</text>
</comment>
<dbReference type="InterPro" id="IPR040026">
    <property type="entry name" value="FliD"/>
</dbReference>
<keyword evidence="8" id="KW-0282">Flagellum</keyword>
<evidence type="ECO:0000256" key="1">
    <source>
        <dbReference type="ARBA" id="ARBA00009764"/>
    </source>
</evidence>
<name>A0A4Y8JWU3_9MICO</name>
<reference evidence="8 9" key="1">
    <citation type="submission" date="2019-03" db="EMBL/GenBank/DDBJ databases">
        <title>Genomics of glacier-inhabiting Cryobacterium strains.</title>
        <authorList>
            <person name="Liu Q."/>
            <person name="Xin Y.-H."/>
        </authorList>
    </citation>
    <scope>NUCLEOTIDE SEQUENCE [LARGE SCALE GENOMIC DNA]</scope>
    <source>
        <strain evidence="8 9">TMT1-51</strain>
    </source>
</reference>
<keyword evidence="4 5" id="KW-0975">Bacterial flagellum</keyword>
<organism evidence="8 9">
    <name type="scientific">Cryobacterium cryoconiti</name>
    <dbReference type="NCBI Taxonomy" id="1259239"/>
    <lineage>
        <taxon>Bacteria</taxon>
        <taxon>Bacillati</taxon>
        <taxon>Actinomycetota</taxon>
        <taxon>Actinomycetes</taxon>
        <taxon>Micrococcales</taxon>
        <taxon>Microbacteriaceae</taxon>
        <taxon>Cryobacterium</taxon>
    </lineage>
</organism>
<keyword evidence="8" id="KW-0966">Cell projection</keyword>
<evidence type="ECO:0000259" key="7">
    <source>
        <dbReference type="Pfam" id="PF07195"/>
    </source>
</evidence>
<keyword evidence="9" id="KW-1185">Reference proteome</keyword>
<dbReference type="PANTHER" id="PTHR30288:SF0">
    <property type="entry name" value="FLAGELLAR HOOK-ASSOCIATED PROTEIN 2"/>
    <property type="match status" value="1"/>
</dbReference>
<comment type="caution">
    <text evidence="8">The sequence shown here is derived from an EMBL/GenBank/DDBJ whole genome shotgun (WGS) entry which is preliminary data.</text>
</comment>
<evidence type="ECO:0000313" key="8">
    <source>
        <dbReference type="EMBL" id="TFD33065.1"/>
    </source>
</evidence>
<dbReference type="InterPro" id="IPR010809">
    <property type="entry name" value="FliD_C"/>
</dbReference>
<gene>
    <name evidence="8" type="ORF">E3T49_01865</name>
</gene>
<feature type="domain" description="Flagellar hook-associated protein 2 N-terminal" evidence="6">
    <location>
        <begin position="10"/>
        <end position="105"/>
    </location>
</feature>
<keyword evidence="5" id="KW-0964">Secreted</keyword>
<accession>A0A4Y8JWU3</accession>
<keyword evidence="3" id="KW-0175">Coiled coil</keyword>
<evidence type="ECO:0000256" key="2">
    <source>
        <dbReference type="ARBA" id="ARBA00011255"/>
    </source>
</evidence>
<dbReference type="EMBL" id="SOHA01000005">
    <property type="protein sequence ID" value="TFD33065.1"/>
    <property type="molecule type" value="Genomic_DNA"/>
</dbReference>
<keyword evidence="8" id="KW-0969">Cilium</keyword>
<comment type="function">
    <text evidence="5">Required for morphogenesis and for the elongation of the flagellar filament by facilitating polymerization of the flagellin monomers at the tip of growing filament. Forms a capping structure, which prevents flagellin subunits (transported through the central channel of the flagellum) from leaking out without polymerization at the distal end.</text>
</comment>
<proteinExistence type="inferred from homology"/>
<dbReference type="Proteomes" id="UP000297472">
    <property type="component" value="Unassembled WGS sequence"/>
</dbReference>
<dbReference type="GO" id="GO:0007155">
    <property type="term" value="P:cell adhesion"/>
    <property type="evidence" value="ECO:0007669"/>
    <property type="project" value="InterPro"/>
</dbReference>
<dbReference type="RefSeq" id="WP_134422951.1">
    <property type="nucleotide sequence ID" value="NZ_SOHA01000005.1"/>
</dbReference>
<evidence type="ECO:0000313" key="9">
    <source>
        <dbReference type="Proteomes" id="UP000297472"/>
    </source>
</evidence>
<evidence type="ECO:0000256" key="3">
    <source>
        <dbReference type="ARBA" id="ARBA00023054"/>
    </source>
</evidence>
<comment type="subunit">
    <text evidence="2 5">Homopentamer.</text>
</comment>
<evidence type="ECO:0000259" key="6">
    <source>
        <dbReference type="Pfam" id="PF02465"/>
    </source>
</evidence>